<dbReference type="SMART" id="SM01250">
    <property type="entry name" value="KAT11"/>
    <property type="match status" value="1"/>
</dbReference>
<reference evidence="19" key="3">
    <citation type="submission" date="2020-06" db="EMBL/GenBank/DDBJ databases">
        <authorList>
            <person name="Studholme D.J."/>
        </authorList>
    </citation>
    <scope>NUCLEOTIDE SEQUENCE</scope>
    <source>
        <strain evidence="19">NZFS 2646</strain>
        <strain evidence="20">NZFS 3630</strain>
    </source>
</reference>
<dbReference type="Pfam" id="PF00439">
    <property type="entry name" value="Bromodomain"/>
    <property type="match status" value="1"/>
</dbReference>
<dbReference type="EC" id="2.3.1.48" evidence="3"/>
<evidence type="ECO:0000256" key="15">
    <source>
        <dbReference type="SAM" id="Coils"/>
    </source>
</evidence>
<dbReference type="Gene3D" id="1.20.920.10">
    <property type="entry name" value="Bromodomain-like"/>
    <property type="match status" value="1"/>
</dbReference>
<dbReference type="PANTHER" id="PTHR13808">
    <property type="entry name" value="CBP/P300-RELATED"/>
    <property type="match status" value="1"/>
</dbReference>
<evidence type="ECO:0000256" key="10">
    <source>
        <dbReference type="ARBA" id="ARBA00023117"/>
    </source>
</evidence>
<accession>A0A3R7H351</accession>
<dbReference type="GO" id="GO:0000123">
    <property type="term" value="C:histone acetyltransferase complex"/>
    <property type="evidence" value="ECO:0007669"/>
    <property type="project" value="TreeGrafter"/>
</dbReference>
<dbReference type="InterPro" id="IPR001965">
    <property type="entry name" value="Znf_PHD"/>
</dbReference>
<dbReference type="Pfam" id="PF08214">
    <property type="entry name" value="HAT_KAT11"/>
    <property type="match status" value="1"/>
</dbReference>
<comment type="subcellular location">
    <subcellularLocation>
        <location evidence="2">Nucleus</location>
    </subcellularLocation>
</comment>
<dbReference type="SUPFAM" id="SSF57903">
    <property type="entry name" value="FYVE/PHD zinc finger"/>
    <property type="match status" value="1"/>
</dbReference>
<dbReference type="GO" id="GO:0005634">
    <property type="term" value="C:nucleus"/>
    <property type="evidence" value="ECO:0007669"/>
    <property type="project" value="UniProtKB-SubCell"/>
</dbReference>
<feature type="coiled-coil region" evidence="15">
    <location>
        <begin position="248"/>
        <end position="275"/>
    </location>
</feature>
<dbReference type="InterPro" id="IPR013178">
    <property type="entry name" value="Histone_AcTrfase_Rtt109/CBP"/>
</dbReference>
<gene>
    <name evidence="21" type="ORF">BBI17_006224</name>
    <name evidence="22" type="ORF">BBO99_00006115</name>
    <name evidence="19" type="ORF">JM16_005914</name>
    <name evidence="20" type="ORF">JM18_005628</name>
</gene>
<evidence type="ECO:0000256" key="16">
    <source>
        <dbReference type="SAM" id="MobiDB-lite"/>
    </source>
</evidence>
<keyword evidence="10 14" id="KW-0103">Bromodomain</keyword>
<dbReference type="Gene3D" id="3.30.40.10">
    <property type="entry name" value="Zinc/RING finger domain, C3HC4 (zinc finger)"/>
    <property type="match status" value="1"/>
</dbReference>
<dbReference type="PROSITE" id="PS50014">
    <property type="entry name" value="BROMODOMAIN_2"/>
    <property type="match status" value="1"/>
</dbReference>
<dbReference type="Proteomes" id="UP000285883">
    <property type="component" value="Unassembled WGS sequence"/>
</dbReference>
<keyword evidence="6" id="KW-0863">Zinc-finger</keyword>
<evidence type="ECO:0000259" key="17">
    <source>
        <dbReference type="PROSITE" id="PS50014"/>
    </source>
</evidence>
<reference evidence="19" key="1">
    <citation type="journal article" date="2015" name="Genom Data">
        <title>Genome sequences of six Phytophthora species associated with forests in New Zealand.</title>
        <authorList>
            <person name="Studholme D.J."/>
            <person name="McDougal R.L."/>
            <person name="Sambles C."/>
            <person name="Hansen E."/>
            <person name="Hardy G."/>
            <person name="Grant M."/>
            <person name="Ganley R.J."/>
            <person name="Williams N.M."/>
        </authorList>
    </citation>
    <scope>NUCLEOTIDE SEQUENCE</scope>
    <source>
        <strain evidence="19">NZFS 2646</strain>
        <strain evidence="20">NZFS 3630</strain>
    </source>
</reference>
<keyword evidence="8" id="KW-0156">Chromatin regulator</keyword>
<dbReference type="GO" id="GO:0003713">
    <property type="term" value="F:transcription coactivator activity"/>
    <property type="evidence" value="ECO:0007669"/>
    <property type="project" value="TreeGrafter"/>
</dbReference>
<evidence type="ECO:0000313" key="19">
    <source>
        <dbReference type="EMBL" id="KAG2522182.1"/>
    </source>
</evidence>
<keyword evidence="4" id="KW-0808">Transferase</keyword>
<evidence type="ECO:0000256" key="13">
    <source>
        <dbReference type="ARBA" id="ARBA00048017"/>
    </source>
</evidence>
<evidence type="ECO:0000256" key="9">
    <source>
        <dbReference type="ARBA" id="ARBA00023015"/>
    </source>
</evidence>
<evidence type="ECO:0000256" key="6">
    <source>
        <dbReference type="ARBA" id="ARBA00022771"/>
    </source>
</evidence>
<evidence type="ECO:0000256" key="2">
    <source>
        <dbReference type="ARBA" id="ARBA00004123"/>
    </source>
</evidence>
<comment type="function">
    <text evidence="1">Acetyltransferase enzyme. Acetylates histones, giving a specific tag for transcriptional activation.</text>
</comment>
<keyword evidence="23" id="KW-1185">Reference proteome</keyword>
<dbReference type="PRINTS" id="PR00503">
    <property type="entry name" value="BROMODOMAIN"/>
</dbReference>
<keyword evidence="12" id="KW-0539">Nucleus</keyword>
<dbReference type="SUPFAM" id="SSF47370">
    <property type="entry name" value="Bromodomain"/>
    <property type="match status" value="1"/>
</dbReference>
<keyword evidence="5" id="KW-0479">Metal-binding</keyword>
<comment type="caution">
    <text evidence="21">The sequence shown here is derived from an EMBL/GenBank/DDBJ whole genome shotgun (WGS) entry which is preliminary data.</text>
</comment>
<dbReference type="EMBL" id="JPWV03000173">
    <property type="protein sequence ID" value="KAG2522182.1"/>
    <property type="molecule type" value="Genomic_DNA"/>
</dbReference>
<dbReference type="InterPro" id="IPR010303">
    <property type="entry name" value="RING_CBP-p300"/>
</dbReference>
<dbReference type="InterPro" id="IPR031162">
    <property type="entry name" value="CBP_P300_HAT"/>
</dbReference>
<dbReference type="CDD" id="cd15802">
    <property type="entry name" value="RING_CBP-p300"/>
    <property type="match status" value="1"/>
</dbReference>
<dbReference type="EMBL" id="MAYM02001673">
    <property type="protein sequence ID" value="RLN14007.1"/>
    <property type="molecule type" value="Genomic_DNA"/>
</dbReference>
<keyword evidence="9" id="KW-0805">Transcription regulation</keyword>
<dbReference type="GO" id="GO:0008270">
    <property type="term" value="F:zinc ion binding"/>
    <property type="evidence" value="ECO:0007669"/>
    <property type="project" value="UniProtKB-KW"/>
</dbReference>
<evidence type="ECO:0000256" key="4">
    <source>
        <dbReference type="ARBA" id="ARBA00022679"/>
    </source>
</evidence>
<dbReference type="EMBL" id="JPWU03000172">
    <property type="protein sequence ID" value="KAG2523799.1"/>
    <property type="molecule type" value="Genomic_DNA"/>
</dbReference>
<evidence type="ECO:0000313" key="23">
    <source>
        <dbReference type="Proteomes" id="UP000285624"/>
    </source>
</evidence>
<proteinExistence type="predicted"/>
<dbReference type="SMART" id="SM00249">
    <property type="entry name" value="PHD"/>
    <property type="match status" value="1"/>
</dbReference>
<evidence type="ECO:0000313" key="20">
    <source>
        <dbReference type="EMBL" id="KAG2523799.1"/>
    </source>
</evidence>
<dbReference type="GO" id="GO:0004402">
    <property type="term" value="F:histone acetyltransferase activity"/>
    <property type="evidence" value="ECO:0007669"/>
    <property type="project" value="InterPro"/>
</dbReference>
<evidence type="ECO:0000256" key="7">
    <source>
        <dbReference type="ARBA" id="ARBA00022833"/>
    </source>
</evidence>
<evidence type="ECO:0000256" key="11">
    <source>
        <dbReference type="ARBA" id="ARBA00023163"/>
    </source>
</evidence>
<dbReference type="GO" id="GO:0005667">
    <property type="term" value="C:transcription regulator complex"/>
    <property type="evidence" value="ECO:0007669"/>
    <property type="project" value="TreeGrafter"/>
</dbReference>
<dbReference type="InterPro" id="IPR011011">
    <property type="entry name" value="Znf_FYVE_PHD"/>
</dbReference>
<protein>
    <recommendedName>
        <fullName evidence="3">histone acetyltransferase</fullName>
        <ecNumber evidence="3">2.3.1.48</ecNumber>
    </recommendedName>
</protein>
<evidence type="ECO:0000313" key="22">
    <source>
        <dbReference type="EMBL" id="RLN78239.1"/>
    </source>
</evidence>
<keyword evidence="11" id="KW-0804">Transcription</keyword>
<dbReference type="InterPro" id="IPR013083">
    <property type="entry name" value="Znf_RING/FYVE/PHD"/>
</dbReference>
<dbReference type="PROSITE" id="PS51727">
    <property type="entry name" value="CBP_P300_HAT"/>
    <property type="match status" value="1"/>
</dbReference>
<dbReference type="Gene3D" id="2.10.110.40">
    <property type="match status" value="1"/>
</dbReference>
<evidence type="ECO:0000256" key="5">
    <source>
        <dbReference type="ARBA" id="ARBA00022723"/>
    </source>
</evidence>
<name>A0A3R7H351_9STRA</name>
<evidence type="ECO:0000256" key="14">
    <source>
        <dbReference type="PROSITE-ProRule" id="PRU00035"/>
    </source>
</evidence>
<dbReference type="GO" id="GO:0031490">
    <property type="term" value="F:chromatin DNA binding"/>
    <property type="evidence" value="ECO:0007669"/>
    <property type="project" value="TreeGrafter"/>
</dbReference>
<dbReference type="AlphaFoldDB" id="A0A3R7H351"/>
<comment type="catalytic activity">
    <reaction evidence="13">
        <text>L-lysyl-[protein] + acetyl-CoA = N(6)-acetyl-L-lysyl-[protein] + CoA + H(+)</text>
        <dbReference type="Rhea" id="RHEA:45948"/>
        <dbReference type="Rhea" id="RHEA-COMP:9752"/>
        <dbReference type="Rhea" id="RHEA-COMP:10731"/>
        <dbReference type="ChEBI" id="CHEBI:15378"/>
        <dbReference type="ChEBI" id="CHEBI:29969"/>
        <dbReference type="ChEBI" id="CHEBI:57287"/>
        <dbReference type="ChEBI" id="CHEBI:57288"/>
        <dbReference type="ChEBI" id="CHEBI:61930"/>
        <dbReference type="EC" id="2.3.1.48"/>
    </reaction>
</comment>
<feature type="compositionally biased region" description="Acidic residues" evidence="16">
    <location>
        <begin position="61"/>
        <end position="70"/>
    </location>
</feature>
<feature type="region of interest" description="Disordered" evidence="16">
    <location>
        <begin position="38"/>
        <end position="126"/>
    </location>
</feature>
<feature type="domain" description="CBP/p300-type HAT" evidence="18">
    <location>
        <begin position="505"/>
        <end position="893"/>
    </location>
</feature>
<dbReference type="Proteomes" id="UP000285624">
    <property type="component" value="Unassembled WGS sequence"/>
</dbReference>
<evidence type="ECO:0000313" key="24">
    <source>
        <dbReference type="Proteomes" id="UP000285883"/>
    </source>
</evidence>
<evidence type="ECO:0000256" key="8">
    <source>
        <dbReference type="ARBA" id="ARBA00022853"/>
    </source>
</evidence>
<dbReference type="STRING" id="325452.A0A3R7H351"/>
<dbReference type="InterPro" id="IPR001487">
    <property type="entry name" value="Bromodomain"/>
</dbReference>
<feature type="domain" description="Bromo" evidence="17">
    <location>
        <begin position="184"/>
        <end position="248"/>
    </location>
</feature>
<feature type="compositionally biased region" description="Basic and acidic residues" evidence="16">
    <location>
        <begin position="96"/>
        <end position="110"/>
    </location>
</feature>
<keyword evidence="7" id="KW-0862">Zinc</keyword>
<dbReference type="EMBL" id="MBDN02000200">
    <property type="protein sequence ID" value="RLN78239.1"/>
    <property type="molecule type" value="Genomic_DNA"/>
</dbReference>
<dbReference type="SMART" id="SM00297">
    <property type="entry name" value="BROMO"/>
    <property type="match status" value="1"/>
</dbReference>
<sequence>MPRWSDPTHRPATRRLHTKFKVKQAFCALARPHMGLNETRALERGKSPASGDASALHDQEEASSDVDADESASRSPDASGLKRALPDAESDASHTLCDRPCEKKLKREDAEPSSSSNDEREAPRRLQRRHAVLTHKSVALSPLNAASATQIRQHLCDVRREVFLRPMLAIVSKLMFHKANHGFFNVRVDPVAWKIPHYFEVVKSPMDLALVKNKCLDLEYETANECAQDIRLVFNNACLFNPLGHVVHEAAAMLLKEFETEYKRYRNKAEAAKNARDEHSCPFCLNNVCGICYEKCINFEPPFVLCSGACRQRIKRHAVYYKTPNGHYHWCSKCFTSLPKMLTLKTIPSSTNEQESTMPAAAEYTMSKLCLLKSKFLDELTEPWVQCDHCNGWVHQICALFNACEDADEAEEVMYICPLCRLEDLEVGDKNDELGMSPTETSVEEFPVKVEKDLIRSHSPALKQRTYTKDFTRALGFDEDIEEKVFDYLTRVDLDAVNASTTTSFVKSQDLQSCKLACFMEKWVQRHLGNLGEHDAARSIVVKVASSIKSLCHVSPTVRQHFQSASQEYPQAIDYTSKAIFVFQMINGVEVCIFSMYVQEYDKHCQSPSNRNRTYIAYIDSLVYMRPRHARTSLFHQILISYLAFCKANGYCYAHIWACPTTRGGDFIYWCHPSFQKNPGKERLLQWYVNMAKTGKQMGIVFACEDLYAREFEHLETTLAAQLPPYFDGDYWPTEAERLAASPPKRGRLTKEAYAASVCGAKFRKRVIDSVKSARESLFVIALQPACMLCKQLIVNAVYWCAPNVEGVDAYYCANCQGAATTDAQTEMRTEVPPLNLAEACSSTAEDGMSCPFLDYRPNMLKNCEEHHYQFDSFRRAKYSTMMLVYQISSTQRAV</sequence>
<dbReference type="Proteomes" id="UP000785171">
    <property type="component" value="Unassembled WGS sequence"/>
</dbReference>
<dbReference type="Proteomes" id="UP000792063">
    <property type="component" value="Unassembled WGS sequence"/>
</dbReference>
<evidence type="ECO:0000256" key="3">
    <source>
        <dbReference type="ARBA" id="ARBA00013184"/>
    </source>
</evidence>
<dbReference type="GO" id="GO:0045944">
    <property type="term" value="P:positive regulation of transcription by RNA polymerase II"/>
    <property type="evidence" value="ECO:0007669"/>
    <property type="project" value="TreeGrafter"/>
</dbReference>
<dbReference type="InterPro" id="IPR038547">
    <property type="entry name" value="RING_CBP-p300_sf"/>
</dbReference>
<keyword evidence="15" id="KW-0175">Coiled coil</keyword>
<dbReference type="PANTHER" id="PTHR13808:SF1">
    <property type="entry name" value="HISTONE ACETYLTRANSFERASE"/>
    <property type="match status" value="1"/>
</dbReference>
<organism evidence="21 24">
    <name type="scientific">Phytophthora kernoviae</name>
    <dbReference type="NCBI Taxonomy" id="325452"/>
    <lineage>
        <taxon>Eukaryota</taxon>
        <taxon>Sar</taxon>
        <taxon>Stramenopiles</taxon>
        <taxon>Oomycota</taxon>
        <taxon>Peronosporomycetes</taxon>
        <taxon>Peronosporales</taxon>
        <taxon>Peronosporaceae</taxon>
        <taxon>Phytophthora</taxon>
    </lineage>
</organism>
<evidence type="ECO:0000259" key="18">
    <source>
        <dbReference type="PROSITE" id="PS51727"/>
    </source>
</evidence>
<reference evidence="23 24" key="2">
    <citation type="submission" date="2018-07" db="EMBL/GenBank/DDBJ databases">
        <title>Genome sequencing of oomycete isolates from Chile give support for New Zealand origin for Phytophthora kernoviae and make available the first Nothophytophthora sp. genome.</title>
        <authorList>
            <person name="Studholme D.J."/>
            <person name="Sanfuentes E."/>
            <person name="Panda P."/>
            <person name="Hill R."/>
            <person name="Sambles C."/>
            <person name="Grant M."/>
            <person name="Williams N.M."/>
            <person name="Mcdougal R.L."/>
        </authorList>
    </citation>
    <scope>NUCLEOTIDE SEQUENCE [LARGE SCALE GENOMIC DNA]</scope>
    <source>
        <strain evidence="21">Chile2</strain>
        <strain evidence="22">Chile4</strain>
    </source>
</reference>
<evidence type="ECO:0000256" key="1">
    <source>
        <dbReference type="ARBA" id="ARBA00002581"/>
    </source>
</evidence>
<dbReference type="InterPro" id="IPR036427">
    <property type="entry name" value="Bromodomain-like_sf"/>
</dbReference>
<evidence type="ECO:0000313" key="21">
    <source>
        <dbReference type="EMBL" id="RLN14007.1"/>
    </source>
</evidence>
<evidence type="ECO:0000256" key="12">
    <source>
        <dbReference type="ARBA" id="ARBA00023242"/>
    </source>
</evidence>